<sequence length="81" mass="9271">MLNLQRGHVAFIRSHLLMHLQWKWWLHGRVYNSTPSTYLERQMQHSESSGSRKSSLIGLASPDLTRTPSTSCFLSSSNVLN</sequence>
<accession>A0A2P2JSA2</accession>
<evidence type="ECO:0000313" key="2">
    <source>
        <dbReference type="EMBL" id="MBW96347.1"/>
    </source>
</evidence>
<reference evidence="2" key="1">
    <citation type="submission" date="2018-02" db="EMBL/GenBank/DDBJ databases">
        <title>Rhizophora mucronata_Transcriptome.</title>
        <authorList>
            <person name="Meera S.P."/>
            <person name="Sreeshan A."/>
            <person name="Augustine A."/>
        </authorList>
    </citation>
    <scope>NUCLEOTIDE SEQUENCE</scope>
    <source>
        <tissue evidence="2">Leaf</tissue>
    </source>
</reference>
<dbReference type="AlphaFoldDB" id="A0A2P2JSA2"/>
<protein>
    <submittedName>
        <fullName evidence="2">Uncharacterized protein MANES_08G066900</fullName>
    </submittedName>
</protein>
<organism evidence="2">
    <name type="scientific">Rhizophora mucronata</name>
    <name type="common">Asiatic mangrove</name>
    <dbReference type="NCBI Taxonomy" id="61149"/>
    <lineage>
        <taxon>Eukaryota</taxon>
        <taxon>Viridiplantae</taxon>
        <taxon>Streptophyta</taxon>
        <taxon>Embryophyta</taxon>
        <taxon>Tracheophyta</taxon>
        <taxon>Spermatophyta</taxon>
        <taxon>Magnoliopsida</taxon>
        <taxon>eudicotyledons</taxon>
        <taxon>Gunneridae</taxon>
        <taxon>Pentapetalae</taxon>
        <taxon>rosids</taxon>
        <taxon>fabids</taxon>
        <taxon>Malpighiales</taxon>
        <taxon>Rhizophoraceae</taxon>
        <taxon>Rhizophora</taxon>
    </lineage>
</organism>
<proteinExistence type="predicted"/>
<feature type="region of interest" description="Disordered" evidence="1">
    <location>
        <begin position="42"/>
        <end position="62"/>
    </location>
</feature>
<dbReference type="EMBL" id="GGEC01015864">
    <property type="protein sequence ID" value="MBW96347.1"/>
    <property type="molecule type" value="Transcribed_RNA"/>
</dbReference>
<evidence type="ECO:0000256" key="1">
    <source>
        <dbReference type="SAM" id="MobiDB-lite"/>
    </source>
</evidence>
<feature type="compositionally biased region" description="Polar residues" evidence="1">
    <location>
        <begin position="42"/>
        <end position="54"/>
    </location>
</feature>
<name>A0A2P2JSA2_RHIMU</name>